<feature type="transmembrane region" description="Helical" evidence="1">
    <location>
        <begin position="55"/>
        <end position="79"/>
    </location>
</feature>
<evidence type="ECO:0000313" key="3">
    <source>
        <dbReference type="EMBL" id="SFQ81701.1"/>
    </source>
</evidence>
<feature type="chain" id="PRO_5011538963" evidence="2">
    <location>
        <begin position="27"/>
        <end position="109"/>
    </location>
</feature>
<evidence type="ECO:0000313" key="4">
    <source>
        <dbReference type="Proteomes" id="UP000199029"/>
    </source>
</evidence>
<dbReference type="STRING" id="1227077.SAMN04515668_4714"/>
<name>A0A1I6BLB1_HYMAR</name>
<gene>
    <name evidence="3" type="ORF">SAMN04515668_4714</name>
</gene>
<dbReference type="OrthoDB" id="9866277at2"/>
<organism evidence="3 4">
    <name type="scientific">Hymenobacter arizonensis</name>
    <name type="common">Siccationidurans arizonensis</name>
    <dbReference type="NCBI Taxonomy" id="1227077"/>
    <lineage>
        <taxon>Bacteria</taxon>
        <taxon>Pseudomonadati</taxon>
        <taxon>Bacteroidota</taxon>
        <taxon>Cytophagia</taxon>
        <taxon>Cytophagales</taxon>
        <taxon>Hymenobacteraceae</taxon>
        <taxon>Hymenobacter</taxon>
    </lineage>
</organism>
<keyword evidence="2" id="KW-0732">Signal</keyword>
<protein>
    <submittedName>
        <fullName evidence="3">Uncharacterized protein</fullName>
    </submittedName>
</protein>
<evidence type="ECO:0000256" key="1">
    <source>
        <dbReference type="SAM" id="Phobius"/>
    </source>
</evidence>
<dbReference type="Proteomes" id="UP000199029">
    <property type="component" value="Unassembled WGS sequence"/>
</dbReference>
<sequence>MKKYLLKPCALLLSAIMLLTTSYTNASTVGAYTTSSQQVYANSTVLEPEMNLVGWAVGIAVGVVGGAYAIGTALGAFAYHISHDGAQASEVAMVLDTHESPTDFAQFDR</sequence>
<feature type="signal peptide" evidence="2">
    <location>
        <begin position="1"/>
        <end position="26"/>
    </location>
</feature>
<dbReference type="EMBL" id="FOXS01000009">
    <property type="protein sequence ID" value="SFQ81701.1"/>
    <property type="molecule type" value="Genomic_DNA"/>
</dbReference>
<keyword evidence="4" id="KW-1185">Reference proteome</keyword>
<keyword evidence="1" id="KW-1133">Transmembrane helix</keyword>
<keyword evidence="1" id="KW-0812">Transmembrane</keyword>
<dbReference type="RefSeq" id="WP_092678750.1">
    <property type="nucleotide sequence ID" value="NZ_FOXS01000009.1"/>
</dbReference>
<dbReference type="AlphaFoldDB" id="A0A1I6BLB1"/>
<reference evidence="4" key="1">
    <citation type="submission" date="2016-10" db="EMBL/GenBank/DDBJ databases">
        <authorList>
            <person name="Varghese N."/>
            <person name="Submissions S."/>
        </authorList>
    </citation>
    <scope>NUCLEOTIDE SEQUENCE [LARGE SCALE GENOMIC DNA]</scope>
    <source>
        <strain evidence="4">OR362-8,ATCC BAA-1266,JCM 13504</strain>
    </source>
</reference>
<proteinExistence type="predicted"/>
<keyword evidence="1" id="KW-0472">Membrane</keyword>
<evidence type="ECO:0000256" key="2">
    <source>
        <dbReference type="SAM" id="SignalP"/>
    </source>
</evidence>
<accession>A0A1I6BLB1</accession>